<name>A0A4Y9EQC5_9SPHN</name>
<feature type="domain" description="TonB-dependent receptor plug" evidence="15">
    <location>
        <begin position="63"/>
        <end position="170"/>
    </location>
</feature>
<keyword evidence="5 11" id="KW-0812">Transmembrane</keyword>
<dbReference type="InterPro" id="IPR012910">
    <property type="entry name" value="Plug_dom"/>
</dbReference>
<proteinExistence type="inferred from homology"/>
<dbReference type="OrthoDB" id="9760333at2"/>
<evidence type="ECO:0000256" key="12">
    <source>
        <dbReference type="RuleBase" id="RU003357"/>
    </source>
</evidence>
<dbReference type="InterPro" id="IPR000531">
    <property type="entry name" value="Beta-barrel_TonB"/>
</dbReference>
<evidence type="ECO:0000256" key="7">
    <source>
        <dbReference type="ARBA" id="ARBA00023065"/>
    </source>
</evidence>
<dbReference type="PANTHER" id="PTHR32552">
    <property type="entry name" value="FERRICHROME IRON RECEPTOR-RELATED"/>
    <property type="match status" value="1"/>
</dbReference>
<keyword evidence="9 11" id="KW-0472">Membrane</keyword>
<keyword evidence="7" id="KW-0406">Ion transport</keyword>
<feature type="domain" description="TonB-dependent receptor-like beta-barrel" evidence="14">
    <location>
        <begin position="414"/>
        <end position="930"/>
    </location>
</feature>
<dbReference type="InterPro" id="IPR039426">
    <property type="entry name" value="TonB-dep_rcpt-like"/>
</dbReference>
<keyword evidence="6" id="KW-0408">Iron</keyword>
<dbReference type="SUPFAM" id="SSF56935">
    <property type="entry name" value="Porins"/>
    <property type="match status" value="1"/>
</dbReference>
<evidence type="ECO:0000256" key="10">
    <source>
        <dbReference type="ARBA" id="ARBA00023237"/>
    </source>
</evidence>
<dbReference type="Gene3D" id="2.40.170.20">
    <property type="entry name" value="TonB-dependent receptor, beta-barrel domain"/>
    <property type="match status" value="3"/>
</dbReference>
<dbReference type="GO" id="GO:0009279">
    <property type="term" value="C:cell outer membrane"/>
    <property type="evidence" value="ECO:0007669"/>
    <property type="project" value="UniProtKB-SubCell"/>
</dbReference>
<evidence type="ECO:0000256" key="4">
    <source>
        <dbReference type="ARBA" id="ARBA00022496"/>
    </source>
</evidence>
<comment type="caution">
    <text evidence="16">The sequence shown here is derived from an EMBL/GenBank/DDBJ whole genome shotgun (WGS) entry which is preliminary data.</text>
</comment>
<dbReference type="PANTHER" id="PTHR32552:SF81">
    <property type="entry name" value="TONB-DEPENDENT OUTER MEMBRANE RECEPTOR"/>
    <property type="match status" value="1"/>
</dbReference>
<feature type="signal peptide" evidence="13">
    <location>
        <begin position="1"/>
        <end position="29"/>
    </location>
</feature>
<keyword evidence="2 11" id="KW-0813">Transport</keyword>
<evidence type="ECO:0000256" key="3">
    <source>
        <dbReference type="ARBA" id="ARBA00022452"/>
    </source>
</evidence>
<feature type="chain" id="PRO_5021195764" evidence="13">
    <location>
        <begin position="30"/>
        <end position="969"/>
    </location>
</feature>
<dbReference type="Pfam" id="PF07715">
    <property type="entry name" value="Plug"/>
    <property type="match status" value="1"/>
</dbReference>
<sequence length="969" mass="104532">MRSIATTTRVALVAGVSMIGLMASTGAWAQVEGDTGKATAAATTENTGIAEIVVTATRTAQNLQSVPVAVSAFTGATLQEQQITNTSKLIQSIPNTTFTKGNFTGANLTIRGIGAPVVSGSGDTGVGIHVNDMPIVAPRLFETEFYDMQRIEVLRGPQGTLFGRNATAGVMNLIPNKASTKGLEAFGEFEYGNYNSIKVTGMFNYAVNDKLAFRVAGLYVNRDGYITNLWDDQQIDGRNSYAIRGSIHYQPTDALTIDLMGSYFNEDSDRMRIQKQLCIRDATAVLGCQPNGLATQHTNGNSTLGSILTSQEFLRIAAPGLGAAIPGLAFGSIYNPNDPFSGVPIPADPWETNTLYKPTYNSNELILMGNIEYAFEKGTLSIIGGYDQNMVDSREDYSLTVANVQTTIPTNIATLNAAFPGQGKASLNFNGTNMCTSEANTNFVGYIGGQNYSCAFDRPLQYDRSTAYTHQWSIEAHFESKLDGMFNFLLGANYLSFNSSGDYFVVASTLDYAATLLGAAGPGPGGLASPYFDSRVENYDLTTYAFFGEAYLQFKDNLKLTGGLRWTSTTKDVQDYQPQPLYNYGFTAGGTQAVAASKRQFRFATVDESEWTGRVVLEWTPTLNFTDSTMFYASYSRGYKSGGINPSFDPSVVAGAKVAYDPEFINAYEIGMKNRLLDGTLQANLTGFYYDYQGLQVSRIIARSSFNDNSNATIYGLEAEFVMQPVPALQFTAAVSYLHTSIKDLSLSDSRDPSAGRNDVVIVKDITNASNCAVIPTVVGGPRGDALVNGLNAAVGLKPVTPIGGTNTVGAFSICSALANSIKANKLPYQIITAPNGSVSMPDGVPVNLDGNQLAQSPEFKMALGAQYNFDVNESMGGYFQINYNFTGNQYGRNYNTFADRIDSYGILNAQVQLNGGNGKWYIRGFVQNIMDTTAVTGMYLTDASSGLFTNVFTVDPRRYGAAIGFHFN</sequence>
<comment type="subcellular location">
    <subcellularLocation>
        <location evidence="1 11">Cell outer membrane</location>
        <topology evidence="1 11">Multi-pass membrane protein</topology>
    </subcellularLocation>
</comment>
<keyword evidence="8 12" id="KW-0798">TonB box</keyword>
<dbReference type="EMBL" id="SIHO01000001">
    <property type="protein sequence ID" value="TFU05560.1"/>
    <property type="molecule type" value="Genomic_DNA"/>
</dbReference>
<keyword evidence="3 11" id="KW-1134">Transmembrane beta strand</keyword>
<dbReference type="Proteomes" id="UP000297737">
    <property type="component" value="Unassembled WGS sequence"/>
</dbReference>
<evidence type="ECO:0000256" key="2">
    <source>
        <dbReference type="ARBA" id="ARBA00022448"/>
    </source>
</evidence>
<protein>
    <submittedName>
        <fullName evidence="16">TonB-dependent receptor</fullName>
    </submittedName>
</protein>
<dbReference type="GO" id="GO:0006826">
    <property type="term" value="P:iron ion transport"/>
    <property type="evidence" value="ECO:0007669"/>
    <property type="project" value="UniProtKB-KW"/>
</dbReference>
<keyword evidence="10 11" id="KW-0998">Cell outer membrane</keyword>
<evidence type="ECO:0000256" key="1">
    <source>
        <dbReference type="ARBA" id="ARBA00004571"/>
    </source>
</evidence>
<dbReference type="AlphaFoldDB" id="A0A4Y9EQC5"/>
<keyword evidence="17" id="KW-1185">Reference proteome</keyword>
<evidence type="ECO:0000256" key="5">
    <source>
        <dbReference type="ARBA" id="ARBA00022692"/>
    </source>
</evidence>
<evidence type="ECO:0000256" key="11">
    <source>
        <dbReference type="PROSITE-ProRule" id="PRU01360"/>
    </source>
</evidence>
<dbReference type="RefSeq" id="WP_135244284.1">
    <property type="nucleotide sequence ID" value="NZ_SIHO01000001.1"/>
</dbReference>
<evidence type="ECO:0000256" key="9">
    <source>
        <dbReference type="ARBA" id="ARBA00023136"/>
    </source>
</evidence>
<evidence type="ECO:0000256" key="8">
    <source>
        <dbReference type="ARBA" id="ARBA00023077"/>
    </source>
</evidence>
<evidence type="ECO:0000259" key="15">
    <source>
        <dbReference type="Pfam" id="PF07715"/>
    </source>
</evidence>
<organism evidence="16 17">
    <name type="scientific">Glacieibacterium arshaanense</name>
    <dbReference type="NCBI Taxonomy" id="2511025"/>
    <lineage>
        <taxon>Bacteria</taxon>
        <taxon>Pseudomonadati</taxon>
        <taxon>Pseudomonadota</taxon>
        <taxon>Alphaproteobacteria</taxon>
        <taxon>Sphingomonadales</taxon>
        <taxon>Sphingosinicellaceae</taxon>
        <taxon>Glacieibacterium</taxon>
    </lineage>
</organism>
<evidence type="ECO:0000256" key="13">
    <source>
        <dbReference type="SAM" id="SignalP"/>
    </source>
</evidence>
<evidence type="ECO:0000256" key="6">
    <source>
        <dbReference type="ARBA" id="ARBA00023004"/>
    </source>
</evidence>
<gene>
    <name evidence="16" type="ORF">EUV02_00500</name>
</gene>
<evidence type="ECO:0000259" key="14">
    <source>
        <dbReference type="Pfam" id="PF00593"/>
    </source>
</evidence>
<comment type="similarity">
    <text evidence="11 12">Belongs to the TonB-dependent receptor family.</text>
</comment>
<keyword evidence="16" id="KW-0675">Receptor</keyword>
<reference evidence="16 17" key="1">
    <citation type="submission" date="2019-02" db="EMBL/GenBank/DDBJ databases">
        <title>Polymorphobacter sp. isolated from the lake at the Tibet of China.</title>
        <authorList>
            <person name="Li A."/>
        </authorList>
    </citation>
    <scope>NUCLEOTIDE SEQUENCE [LARGE SCALE GENOMIC DNA]</scope>
    <source>
        <strain evidence="16 17">DJ1R-1</strain>
    </source>
</reference>
<accession>A0A4Y9EQC5</accession>
<dbReference type="Pfam" id="PF00593">
    <property type="entry name" value="TonB_dep_Rec_b-barrel"/>
    <property type="match status" value="1"/>
</dbReference>
<keyword evidence="13" id="KW-0732">Signal</keyword>
<keyword evidence="4" id="KW-0410">Iron transport</keyword>
<dbReference type="PROSITE" id="PS52016">
    <property type="entry name" value="TONB_DEPENDENT_REC_3"/>
    <property type="match status" value="1"/>
</dbReference>
<dbReference type="InterPro" id="IPR036942">
    <property type="entry name" value="Beta-barrel_TonB_sf"/>
</dbReference>
<evidence type="ECO:0000313" key="17">
    <source>
        <dbReference type="Proteomes" id="UP000297737"/>
    </source>
</evidence>
<evidence type="ECO:0000313" key="16">
    <source>
        <dbReference type="EMBL" id="TFU05560.1"/>
    </source>
</evidence>